<proteinExistence type="predicted"/>
<evidence type="ECO:0000256" key="3">
    <source>
        <dbReference type="ARBA" id="ARBA00022806"/>
    </source>
</evidence>
<comment type="catalytic activity">
    <reaction evidence="6">
        <text>Couples ATP hydrolysis with the unwinding of duplex DNA by translocating in the 3'-5' direction.</text>
        <dbReference type="EC" id="5.6.2.4"/>
    </reaction>
</comment>
<dbReference type="Pfam" id="PF13361">
    <property type="entry name" value="UvrD_C"/>
    <property type="match status" value="1"/>
</dbReference>
<evidence type="ECO:0000256" key="6">
    <source>
        <dbReference type="ARBA" id="ARBA00034617"/>
    </source>
</evidence>
<evidence type="ECO:0000256" key="5">
    <source>
        <dbReference type="ARBA" id="ARBA00023235"/>
    </source>
</evidence>
<keyword evidence="4" id="KW-0067">ATP-binding</keyword>
<evidence type="ECO:0000256" key="1">
    <source>
        <dbReference type="ARBA" id="ARBA00022741"/>
    </source>
</evidence>
<dbReference type="GO" id="GO:0016887">
    <property type="term" value="F:ATP hydrolysis activity"/>
    <property type="evidence" value="ECO:0007669"/>
    <property type="project" value="RHEA"/>
</dbReference>
<dbReference type="EMBL" id="JFGV01000032">
    <property type="protein sequence ID" value="EYU15091.1"/>
    <property type="molecule type" value="Genomic_DNA"/>
</dbReference>
<comment type="catalytic activity">
    <reaction evidence="8">
        <text>ATP + H2O = ADP + phosphate + H(+)</text>
        <dbReference type="Rhea" id="RHEA:13065"/>
        <dbReference type="ChEBI" id="CHEBI:15377"/>
        <dbReference type="ChEBI" id="CHEBI:15378"/>
        <dbReference type="ChEBI" id="CHEBI:30616"/>
        <dbReference type="ChEBI" id="CHEBI:43474"/>
        <dbReference type="ChEBI" id="CHEBI:456216"/>
        <dbReference type="EC" id="5.6.2.4"/>
    </reaction>
</comment>
<keyword evidence="3 11" id="KW-0347">Helicase</keyword>
<keyword evidence="1" id="KW-0547">Nucleotide-binding</keyword>
<name>A0A022PHE2_9GAMM</name>
<dbReference type="GO" id="GO:0003677">
    <property type="term" value="F:DNA binding"/>
    <property type="evidence" value="ECO:0007669"/>
    <property type="project" value="InterPro"/>
</dbReference>
<keyword evidence="5" id="KW-0413">Isomerase</keyword>
<evidence type="ECO:0000256" key="7">
    <source>
        <dbReference type="ARBA" id="ARBA00034808"/>
    </source>
</evidence>
<gene>
    <name evidence="11" type="ORF">BA1DRAFT_02361</name>
</gene>
<protein>
    <recommendedName>
        <fullName evidence="7">DNA 3'-5' helicase</fullName>
        <ecNumber evidence="7">5.6.2.4</ecNumber>
    </recommendedName>
</protein>
<dbReference type="GO" id="GO:0031297">
    <property type="term" value="P:replication fork processing"/>
    <property type="evidence" value="ECO:0007669"/>
    <property type="project" value="TreeGrafter"/>
</dbReference>
<evidence type="ECO:0000256" key="8">
    <source>
        <dbReference type="ARBA" id="ARBA00048988"/>
    </source>
</evidence>
<dbReference type="PATRIC" id="fig|1393736.3.peg.2411"/>
<keyword evidence="2" id="KW-0378">Hydrolase</keyword>
<dbReference type="PANTHER" id="PTHR11070">
    <property type="entry name" value="UVRD / RECB / PCRA DNA HELICASE FAMILY MEMBER"/>
    <property type="match status" value="1"/>
</dbReference>
<organism evidence="11 12">
    <name type="scientific">Photorhabdus aegyptia</name>
    <dbReference type="NCBI Taxonomy" id="2805098"/>
    <lineage>
        <taxon>Bacteria</taxon>
        <taxon>Pseudomonadati</taxon>
        <taxon>Pseudomonadota</taxon>
        <taxon>Gammaproteobacteria</taxon>
        <taxon>Enterobacterales</taxon>
        <taxon>Morganellaceae</taxon>
        <taxon>Photorhabdus</taxon>
    </lineage>
</organism>
<feature type="domain" description="UvrD-like helicase ATP-binding" evidence="9">
    <location>
        <begin position="17"/>
        <end position="234"/>
    </location>
</feature>
<accession>A0A022PHE2</accession>
<dbReference type="InterPro" id="IPR014017">
    <property type="entry name" value="DNA_helicase_UvrD-like_C"/>
</dbReference>
<feature type="domain" description="UvrD-like helicase C-terminal" evidence="10">
    <location>
        <begin position="386"/>
        <end position="464"/>
    </location>
</feature>
<dbReference type="GO" id="GO:0005524">
    <property type="term" value="F:ATP binding"/>
    <property type="evidence" value="ECO:0007669"/>
    <property type="project" value="UniProtKB-KW"/>
</dbReference>
<evidence type="ECO:0000259" key="9">
    <source>
        <dbReference type="Pfam" id="PF00580"/>
    </source>
</evidence>
<dbReference type="InterPro" id="IPR014016">
    <property type="entry name" value="UvrD-like_ATP-bd"/>
</dbReference>
<dbReference type="GO" id="GO:0043138">
    <property type="term" value="F:3'-5' DNA helicase activity"/>
    <property type="evidence" value="ECO:0007669"/>
    <property type="project" value="UniProtKB-EC"/>
</dbReference>
<sequence length="491" mass="55578">MPATDEQQIIIDYKAIPGSMACVQAYAGSGKTYTLKSYAEAHPEMKILYLVFNKSVREEAQKKFPKNVDCKTSHALAAARFKHYSHKSKLNIAVKEYKDLMGEEDWRVVKLAINGLTHFMNSADNEITITHVMKDISDPDKIPSSRIDAALRAARQVWKQQIDPKSDVPCTSNTLLKLFQMSNPSLDQVYDTILFDEAQDANPVTLDIVLNNKCSKIFGGDVHQMINRWRGAENALGIVEEKGATVMRLTKSFRFGPMVAALANIVLSMKGEIYPLVGLGPLDEVAQPEEIAQNGFHAVISRTYMGVIQSAYEAIIRGKRVMWNGGISKYYLDELLDLHAMKTSNYQAIKNPRVLSDYGNWVNYQKIAETTKDINMMRAIRLIENYADIPSMVDTMRTNEARTEKDADLIVTTAHTSKGMEWNNVILNNDYPSILEALIMKKPKQAIIDEMNLLYVAITRTQELININDVLMELLEEYKQRKERNISIVLL</sequence>
<evidence type="ECO:0000259" key="10">
    <source>
        <dbReference type="Pfam" id="PF13361"/>
    </source>
</evidence>
<dbReference type="Gene3D" id="3.40.50.300">
    <property type="entry name" value="P-loop containing nucleotide triphosphate hydrolases"/>
    <property type="match status" value="2"/>
</dbReference>
<keyword evidence="12" id="KW-1185">Reference proteome</keyword>
<dbReference type="InterPro" id="IPR027417">
    <property type="entry name" value="P-loop_NTPase"/>
</dbReference>
<dbReference type="Proteomes" id="UP000023464">
    <property type="component" value="Unassembled WGS sequence"/>
</dbReference>
<dbReference type="PANTHER" id="PTHR11070:SF30">
    <property type="entry name" value="F-BOX DNA HELICASE 1"/>
    <property type="match status" value="1"/>
</dbReference>
<dbReference type="AlphaFoldDB" id="A0A022PHE2"/>
<dbReference type="InterPro" id="IPR000212">
    <property type="entry name" value="DNA_helicase_UvrD/REP"/>
</dbReference>
<dbReference type="RefSeq" id="WP_036779087.1">
    <property type="nucleotide sequence ID" value="NZ_CAWLTM010000083.1"/>
</dbReference>
<dbReference type="SUPFAM" id="SSF52540">
    <property type="entry name" value="P-loop containing nucleoside triphosphate hydrolases"/>
    <property type="match status" value="1"/>
</dbReference>
<evidence type="ECO:0000256" key="4">
    <source>
        <dbReference type="ARBA" id="ARBA00022840"/>
    </source>
</evidence>
<dbReference type="GO" id="GO:0000724">
    <property type="term" value="P:double-strand break repair via homologous recombination"/>
    <property type="evidence" value="ECO:0007669"/>
    <property type="project" value="TreeGrafter"/>
</dbReference>
<dbReference type="EC" id="5.6.2.4" evidence="7"/>
<evidence type="ECO:0000313" key="11">
    <source>
        <dbReference type="EMBL" id="EYU15091.1"/>
    </source>
</evidence>
<evidence type="ECO:0000256" key="2">
    <source>
        <dbReference type="ARBA" id="ARBA00022801"/>
    </source>
</evidence>
<reference evidence="11 12" key="1">
    <citation type="submission" date="2014-03" db="EMBL/GenBank/DDBJ databases">
        <title>Draft Genome of Photorhabdus luminescens BA1, an Egyptian Isolate.</title>
        <authorList>
            <person name="Ghazal S."/>
            <person name="Hurst S.G.IV."/>
            <person name="Morris K."/>
            <person name="Thomas K."/>
            <person name="Tisa L.S."/>
        </authorList>
    </citation>
    <scope>NUCLEOTIDE SEQUENCE [LARGE SCALE GENOMIC DNA]</scope>
    <source>
        <strain evidence="11 12">BA1</strain>
    </source>
</reference>
<evidence type="ECO:0000313" key="12">
    <source>
        <dbReference type="Proteomes" id="UP000023464"/>
    </source>
</evidence>
<dbReference type="Pfam" id="PF00580">
    <property type="entry name" value="UvrD-helicase"/>
    <property type="match status" value="1"/>
</dbReference>
<comment type="caution">
    <text evidence="11">The sequence shown here is derived from an EMBL/GenBank/DDBJ whole genome shotgun (WGS) entry which is preliminary data.</text>
</comment>